<dbReference type="InterPro" id="IPR050301">
    <property type="entry name" value="NTE"/>
</dbReference>
<dbReference type="GO" id="GO:0016787">
    <property type="term" value="F:hydrolase activity"/>
    <property type="evidence" value="ECO:0007669"/>
    <property type="project" value="UniProtKB-UniRule"/>
</dbReference>
<keyword evidence="1 4" id="KW-0378">Hydrolase</keyword>
<feature type="active site" description="Nucleophile" evidence="4">
    <location>
        <position position="43"/>
    </location>
</feature>
<reference evidence="6" key="2">
    <citation type="submission" date="2020-09" db="EMBL/GenBank/DDBJ databases">
        <authorList>
            <person name="Sun Q."/>
            <person name="Zhou Y."/>
        </authorList>
    </citation>
    <scope>NUCLEOTIDE SEQUENCE</scope>
    <source>
        <strain evidence="6">CGMCC 1.12426</strain>
    </source>
</reference>
<dbReference type="PANTHER" id="PTHR14226:SF76">
    <property type="entry name" value="NTE FAMILY PROTEIN RSSA"/>
    <property type="match status" value="1"/>
</dbReference>
<evidence type="ECO:0000313" key="6">
    <source>
        <dbReference type="EMBL" id="GGB45097.1"/>
    </source>
</evidence>
<reference evidence="6" key="1">
    <citation type="journal article" date="2014" name="Int. J. Syst. Evol. Microbiol.">
        <title>Complete genome sequence of Corynebacterium casei LMG S-19264T (=DSM 44701T), isolated from a smear-ripened cheese.</title>
        <authorList>
            <consortium name="US DOE Joint Genome Institute (JGI-PGF)"/>
            <person name="Walter F."/>
            <person name="Albersmeier A."/>
            <person name="Kalinowski J."/>
            <person name="Ruckert C."/>
        </authorList>
    </citation>
    <scope>NUCLEOTIDE SEQUENCE</scope>
    <source>
        <strain evidence="6">CGMCC 1.12426</strain>
    </source>
</reference>
<feature type="active site" description="Proton acceptor" evidence="4">
    <location>
        <position position="170"/>
    </location>
</feature>
<evidence type="ECO:0000256" key="2">
    <source>
        <dbReference type="ARBA" id="ARBA00022963"/>
    </source>
</evidence>
<dbReference type="EMBL" id="BMFA01000004">
    <property type="protein sequence ID" value="GGB45097.1"/>
    <property type="molecule type" value="Genomic_DNA"/>
</dbReference>
<dbReference type="SUPFAM" id="SSF52151">
    <property type="entry name" value="FabD/lysophospholipase-like"/>
    <property type="match status" value="1"/>
</dbReference>
<accession>A0A916TIJ0</accession>
<dbReference type="PROSITE" id="PS51635">
    <property type="entry name" value="PNPLA"/>
    <property type="match status" value="1"/>
</dbReference>
<proteinExistence type="predicted"/>
<evidence type="ECO:0000256" key="4">
    <source>
        <dbReference type="PROSITE-ProRule" id="PRU01161"/>
    </source>
</evidence>
<evidence type="ECO:0000313" key="7">
    <source>
        <dbReference type="Proteomes" id="UP000605148"/>
    </source>
</evidence>
<feature type="short sequence motif" description="GXSXG" evidence="4">
    <location>
        <begin position="41"/>
        <end position="45"/>
    </location>
</feature>
<dbReference type="PANTHER" id="PTHR14226">
    <property type="entry name" value="NEUROPATHY TARGET ESTERASE/SWISS CHEESE D.MELANOGASTER"/>
    <property type="match status" value="1"/>
</dbReference>
<dbReference type="Pfam" id="PF01734">
    <property type="entry name" value="Patatin"/>
    <property type="match status" value="1"/>
</dbReference>
<dbReference type="GO" id="GO:0016042">
    <property type="term" value="P:lipid catabolic process"/>
    <property type="evidence" value="ECO:0007669"/>
    <property type="project" value="UniProtKB-UniRule"/>
</dbReference>
<dbReference type="InterPro" id="IPR002641">
    <property type="entry name" value="PNPLA_dom"/>
</dbReference>
<feature type="domain" description="PNPLA" evidence="5">
    <location>
        <begin position="10"/>
        <end position="183"/>
    </location>
</feature>
<comment type="caution">
    <text evidence="6">The sequence shown here is derived from an EMBL/GenBank/DDBJ whole genome shotgun (WGS) entry which is preliminary data.</text>
</comment>
<organism evidence="6 7">
    <name type="scientific">Roseibium aquae</name>
    <dbReference type="NCBI Taxonomy" id="1323746"/>
    <lineage>
        <taxon>Bacteria</taxon>
        <taxon>Pseudomonadati</taxon>
        <taxon>Pseudomonadota</taxon>
        <taxon>Alphaproteobacteria</taxon>
        <taxon>Hyphomicrobiales</taxon>
        <taxon>Stappiaceae</taxon>
        <taxon>Roseibium</taxon>
    </lineage>
</organism>
<keyword evidence="2 4" id="KW-0442">Lipid degradation</keyword>
<dbReference type="InterPro" id="IPR016035">
    <property type="entry name" value="Acyl_Trfase/lysoPLipase"/>
</dbReference>
<keyword evidence="7" id="KW-1185">Reference proteome</keyword>
<protein>
    <submittedName>
        <fullName evidence="6">Patatin</fullName>
    </submittedName>
</protein>
<dbReference type="Gene3D" id="3.40.1090.10">
    <property type="entry name" value="Cytosolic phospholipase A2 catalytic domain"/>
    <property type="match status" value="2"/>
</dbReference>
<evidence type="ECO:0000256" key="3">
    <source>
        <dbReference type="ARBA" id="ARBA00023098"/>
    </source>
</evidence>
<dbReference type="Proteomes" id="UP000605148">
    <property type="component" value="Unassembled WGS sequence"/>
</dbReference>
<evidence type="ECO:0000259" key="5">
    <source>
        <dbReference type="PROSITE" id="PS51635"/>
    </source>
</evidence>
<gene>
    <name evidence="6" type="ORF">GCM10011316_16380</name>
</gene>
<sequence length="277" mass="29622">MKPGNGGFQLALGGGAAKAFAHISVLESIDELGIRPTAIAGTSMGAILGGFYSSGMPASEIRRFAVELFKRRSQLFQKLFLTGGRTWASLLDFGRPSIIDPLVLFETVFPAGLAETFEDLDIPLHVVATDFHTQSETVLSSGPLLPAIAASSALPMLLTPVVIGGRVLIDGGFVNPTPFDVFADKEVRTVAVDVTSSDFSTIKGLPSGIETWLGSISITFHSLVAAKLACSRPDLLIEPPIGHFKTMDFFKIEEILSAADASKEIYKRQVSNLLDIR</sequence>
<comment type="caution">
    <text evidence="4">Lacks conserved residue(s) required for the propagation of feature annotation.</text>
</comment>
<evidence type="ECO:0000256" key="1">
    <source>
        <dbReference type="ARBA" id="ARBA00022801"/>
    </source>
</evidence>
<name>A0A916TIJ0_9HYPH</name>
<dbReference type="AlphaFoldDB" id="A0A916TIJ0"/>
<feature type="short sequence motif" description="DGA/G" evidence="4">
    <location>
        <begin position="170"/>
        <end position="172"/>
    </location>
</feature>
<keyword evidence="3 4" id="KW-0443">Lipid metabolism</keyword>